<sequence length="87" mass="9165">MKLTSTLFVSADGVYQGPGAPAEDISGGCTRGGRLVPHVDDELGSVMTGIVGRAGVLLLGRHRADPDRVADDPGRRRRPHLPGRRAP</sequence>
<keyword evidence="3" id="KW-1185">Reference proteome</keyword>
<accession>A0ABN1Y0Z4</accession>
<feature type="compositionally biased region" description="Basic and acidic residues" evidence="1">
    <location>
        <begin position="62"/>
        <end position="74"/>
    </location>
</feature>
<reference evidence="2 3" key="1">
    <citation type="journal article" date="2019" name="Int. J. Syst. Evol. Microbiol.">
        <title>The Global Catalogue of Microorganisms (GCM) 10K type strain sequencing project: providing services to taxonomists for standard genome sequencing and annotation.</title>
        <authorList>
            <consortium name="The Broad Institute Genomics Platform"/>
            <consortium name="The Broad Institute Genome Sequencing Center for Infectious Disease"/>
            <person name="Wu L."/>
            <person name="Ma J."/>
        </authorList>
    </citation>
    <scope>NUCLEOTIDE SEQUENCE [LARGE SCALE GENOMIC DNA]</scope>
    <source>
        <strain evidence="2 3">JCM 11896</strain>
    </source>
</reference>
<feature type="compositionally biased region" description="Basic residues" evidence="1">
    <location>
        <begin position="75"/>
        <end position="87"/>
    </location>
</feature>
<evidence type="ECO:0000256" key="1">
    <source>
        <dbReference type="SAM" id="MobiDB-lite"/>
    </source>
</evidence>
<dbReference type="RefSeq" id="WP_344025470.1">
    <property type="nucleotide sequence ID" value="NZ_BAAAJK010000027.1"/>
</dbReference>
<comment type="caution">
    <text evidence="2">The sequence shown here is derived from an EMBL/GenBank/DDBJ whole genome shotgun (WGS) entry which is preliminary data.</text>
</comment>
<evidence type="ECO:0000313" key="3">
    <source>
        <dbReference type="Proteomes" id="UP001501414"/>
    </source>
</evidence>
<evidence type="ECO:0000313" key="2">
    <source>
        <dbReference type="EMBL" id="GAA1394919.1"/>
    </source>
</evidence>
<dbReference type="EMBL" id="BAAAJK010000027">
    <property type="protein sequence ID" value="GAA1394919.1"/>
    <property type="molecule type" value="Genomic_DNA"/>
</dbReference>
<proteinExistence type="predicted"/>
<organism evidence="2 3">
    <name type="scientific">Pseudonocardia kongjuensis</name>
    <dbReference type="NCBI Taxonomy" id="102227"/>
    <lineage>
        <taxon>Bacteria</taxon>
        <taxon>Bacillati</taxon>
        <taxon>Actinomycetota</taxon>
        <taxon>Actinomycetes</taxon>
        <taxon>Pseudonocardiales</taxon>
        <taxon>Pseudonocardiaceae</taxon>
        <taxon>Pseudonocardia</taxon>
    </lineage>
</organism>
<dbReference type="Proteomes" id="UP001501414">
    <property type="component" value="Unassembled WGS sequence"/>
</dbReference>
<feature type="region of interest" description="Disordered" evidence="1">
    <location>
        <begin position="61"/>
        <end position="87"/>
    </location>
</feature>
<protein>
    <submittedName>
        <fullName evidence="2">Uncharacterized protein</fullName>
    </submittedName>
</protein>
<gene>
    <name evidence="2" type="ORF">GCM10009613_43820</name>
</gene>
<name>A0ABN1Y0Z4_9PSEU</name>